<evidence type="ECO:0000313" key="2">
    <source>
        <dbReference type="EMBL" id="PXX38496.1"/>
    </source>
</evidence>
<organism evidence="2 3">
    <name type="scientific">Undibacterium pigrum</name>
    <dbReference type="NCBI Taxonomy" id="401470"/>
    <lineage>
        <taxon>Bacteria</taxon>
        <taxon>Pseudomonadati</taxon>
        <taxon>Pseudomonadota</taxon>
        <taxon>Betaproteobacteria</taxon>
        <taxon>Burkholderiales</taxon>
        <taxon>Oxalobacteraceae</taxon>
        <taxon>Undibacterium</taxon>
    </lineage>
</organism>
<comment type="caution">
    <text evidence="2">The sequence shown here is derived from an EMBL/GenBank/DDBJ whole genome shotgun (WGS) entry which is preliminary data.</text>
</comment>
<dbReference type="InterPro" id="IPR037883">
    <property type="entry name" value="Knr4/Smi1-like_sf"/>
</dbReference>
<name>A0A318IQW4_9BURK</name>
<dbReference type="Pfam" id="PF09346">
    <property type="entry name" value="SMI1_KNR4"/>
    <property type="match status" value="1"/>
</dbReference>
<feature type="domain" description="Knr4/Smi1-like" evidence="1">
    <location>
        <begin position="15"/>
        <end position="125"/>
    </location>
</feature>
<dbReference type="OrthoDB" id="1739659at2"/>
<accession>A0A318IQW4</accession>
<reference evidence="2 3" key="1">
    <citation type="submission" date="2018-05" db="EMBL/GenBank/DDBJ databases">
        <title>Genomic Encyclopedia of Type Strains, Phase IV (KMG-IV): sequencing the most valuable type-strain genomes for metagenomic binning, comparative biology and taxonomic classification.</title>
        <authorList>
            <person name="Goeker M."/>
        </authorList>
    </citation>
    <scope>NUCLEOTIDE SEQUENCE [LARGE SCALE GENOMIC DNA]</scope>
    <source>
        <strain evidence="2 3">DSM 19792</strain>
    </source>
</reference>
<proteinExistence type="predicted"/>
<dbReference type="SMART" id="SM00860">
    <property type="entry name" value="SMI1_KNR4"/>
    <property type="match status" value="1"/>
</dbReference>
<dbReference type="RefSeq" id="WP_110257652.1">
    <property type="nucleotide sequence ID" value="NZ_QJKB01000012.1"/>
</dbReference>
<gene>
    <name evidence="2" type="ORF">DFR42_1128</name>
</gene>
<dbReference type="Proteomes" id="UP000247792">
    <property type="component" value="Unassembled WGS sequence"/>
</dbReference>
<dbReference type="EMBL" id="QJKB01000012">
    <property type="protein sequence ID" value="PXX38496.1"/>
    <property type="molecule type" value="Genomic_DNA"/>
</dbReference>
<dbReference type="Gene3D" id="3.40.1580.10">
    <property type="entry name" value="SMI1/KNR4-like"/>
    <property type="match status" value="1"/>
</dbReference>
<evidence type="ECO:0000313" key="3">
    <source>
        <dbReference type="Proteomes" id="UP000247792"/>
    </source>
</evidence>
<sequence length="132" mass="14676">MINLGNIELLVQRKPVEDACILAVESVLQLPFPEAYLQFLKQTNGFDANLLRLYPVDELVERNLTYEVGQYCPNFISIGDDGGGQAILIKSALLDDTNVYLVGHGVMSPEFMEIIGNDFLTWLESGCPLPIE</sequence>
<dbReference type="AlphaFoldDB" id="A0A318IQW4"/>
<keyword evidence="3" id="KW-1185">Reference proteome</keyword>
<protein>
    <submittedName>
        <fullName evidence="2">SMI1/KNR4 family protein SUKH-1</fullName>
    </submittedName>
</protein>
<evidence type="ECO:0000259" key="1">
    <source>
        <dbReference type="SMART" id="SM00860"/>
    </source>
</evidence>
<dbReference type="InterPro" id="IPR018958">
    <property type="entry name" value="Knr4/Smi1-like_dom"/>
</dbReference>
<dbReference type="SUPFAM" id="SSF160631">
    <property type="entry name" value="SMI1/KNR4-like"/>
    <property type="match status" value="1"/>
</dbReference>